<gene>
    <name evidence="5" type="ORF">NDU88_003524</name>
</gene>
<dbReference type="AlphaFoldDB" id="A0AAV7W5K0"/>
<accession>A0AAV7W5K0</accession>
<sequence>MGVGRQGLKGPVSSGEFPWDSSSFASPEGNIPGSVRRAGRPLRRSPPRSGGASPAHREDHESSSLPALVLPVSLASMTLNKCYEHISMVYQPALNMWGNQEPYVTSQRDGRFPRGRLYISKEVNHKESNDTEATGNHHGFSFAKINYLTFF</sequence>
<reference evidence="5" key="1">
    <citation type="journal article" date="2022" name="bioRxiv">
        <title>Sequencing and chromosome-scale assembly of the giantPleurodeles waltlgenome.</title>
        <authorList>
            <person name="Brown T."/>
            <person name="Elewa A."/>
            <person name="Iarovenko S."/>
            <person name="Subramanian E."/>
            <person name="Araus A.J."/>
            <person name="Petzold A."/>
            <person name="Susuki M."/>
            <person name="Suzuki K.-i.T."/>
            <person name="Hayashi T."/>
            <person name="Toyoda A."/>
            <person name="Oliveira C."/>
            <person name="Osipova E."/>
            <person name="Leigh N.D."/>
            <person name="Simon A."/>
            <person name="Yun M.H."/>
        </authorList>
    </citation>
    <scope>NUCLEOTIDE SEQUENCE</scope>
    <source>
        <strain evidence="5">20211129_DDA</strain>
        <tissue evidence="5">Liver</tissue>
    </source>
</reference>
<feature type="region of interest" description="Disordered" evidence="4">
    <location>
        <begin position="1"/>
        <end position="64"/>
    </location>
</feature>
<comment type="caution">
    <text evidence="5">The sequence shown here is derived from an EMBL/GenBank/DDBJ whole genome shotgun (WGS) entry which is preliminary data.</text>
</comment>
<feature type="compositionally biased region" description="Basic residues" evidence="4">
    <location>
        <begin position="37"/>
        <end position="46"/>
    </location>
</feature>
<evidence type="ECO:0000256" key="3">
    <source>
        <dbReference type="ARBA" id="ARBA00033348"/>
    </source>
</evidence>
<dbReference type="PANTHER" id="PTHR17102">
    <property type="entry name" value="NEURONAL REGENERATION-RELATED PROTEIN"/>
    <property type="match status" value="1"/>
</dbReference>
<evidence type="ECO:0000256" key="2">
    <source>
        <dbReference type="ARBA" id="ARBA00031310"/>
    </source>
</evidence>
<dbReference type="Proteomes" id="UP001066276">
    <property type="component" value="Chromosome 1_2"/>
</dbReference>
<dbReference type="Pfam" id="PF11092">
    <property type="entry name" value="Alveol-reg_P311"/>
    <property type="match status" value="1"/>
</dbReference>
<evidence type="ECO:0000313" key="6">
    <source>
        <dbReference type="Proteomes" id="UP001066276"/>
    </source>
</evidence>
<name>A0AAV7W5K0_PLEWA</name>
<dbReference type="GO" id="GO:0017015">
    <property type="term" value="P:regulation of transforming growth factor beta receptor signaling pathway"/>
    <property type="evidence" value="ECO:0007669"/>
    <property type="project" value="TreeGrafter"/>
</dbReference>
<evidence type="ECO:0000256" key="4">
    <source>
        <dbReference type="SAM" id="MobiDB-lite"/>
    </source>
</evidence>
<evidence type="ECO:0000256" key="1">
    <source>
        <dbReference type="ARBA" id="ARBA00022173"/>
    </source>
</evidence>
<protein>
    <recommendedName>
        <fullName evidence="1">Neuronal regeneration-related protein</fullName>
    </recommendedName>
    <alternativeName>
        <fullName evidence="2">Neuronal protein 3.1</fullName>
    </alternativeName>
    <alternativeName>
        <fullName evidence="3">Protein p311</fullName>
    </alternativeName>
</protein>
<proteinExistence type="predicted"/>
<dbReference type="GO" id="GO:0045664">
    <property type="term" value="P:regulation of neuron differentiation"/>
    <property type="evidence" value="ECO:0007669"/>
    <property type="project" value="TreeGrafter"/>
</dbReference>
<dbReference type="PANTHER" id="PTHR17102:SF4">
    <property type="entry name" value="NEURONAL REGENERATION-RELATED PROTEIN"/>
    <property type="match status" value="1"/>
</dbReference>
<evidence type="ECO:0000313" key="5">
    <source>
        <dbReference type="EMBL" id="KAJ1208135.1"/>
    </source>
</evidence>
<organism evidence="5 6">
    <name type="scientific">Pleurodeles waltl</name>
    <name type="common">Iberian ribbed newt</name>
    <dbReference type="NCBI Taxonomy" id="8319"/>
    <lineage>
        <taxon>Eukaryota</taxon>
        <taxon>Metazoa</taxon>
        <taxon>Chordata</taxon>
        <taxon>Craniata</taxon>
        <taxon>Vertebrata</taxon>
        <taxon>Euteleostomi</taxon>
        <taxon>Amphibia</taxon>
        <taxon>Batrachia</taxon>
        <taxon>Caudata</taxon>
        <taxon>Salamandroidea</taxon>
        <taxon>Salamandridae</taxon>
        <taxon>Pleurodelinae</taxon>
        <taxon>Pleurodeles</taxon>
    </lineage>
</organism>
<keyword evidence="6" id="KW-1185">Reference proteome</keyword>
<dbReference type="GO" id="GO:0031103">
    <property type="term" value="P:axon regeneration"/>
    <property type="evidence" value="ECO:0007669"/>
    <property type="project" value="TreeGrafter"/>
</dbReference>
<dbReference type="InterPro" id="IPR024417">
    <property type="entry name" value="Neuronal_3.1"/>
</dbReference>
<dbReference type="EMBL" id="JANPWB010000002">
    <property type="protein sequence ID" value="KAJ1208135.1"/>
    <property type="molecule type" value="Genomic_DNA"/>
</dbReference>